<gene>
    <name evidence="1" type="ORF">LJD69_13590</name>
</gene>
<organism evidence="1 2">
    <name type="scientific">Faecalibacillus faecis</name>
    <dbReference type="NCBI Taxonomy" id="1982628"/>
    <lineage>
        <taxon>Bacteria</taxon>
        <taxon>Bacillati</taxon>
        <taxon>Bacillota</taxon>
        <taxon>Erysipelotrichia</taxon>
        <taxon>Erysipelotrichales</taxon>
        <taxon>Coprobacillaceae</taxon>
        <taxon>Faecalibacillus</taxon>
    </lineage>
</organism>
<comment type="caution">
    <text evidence="1">The sequence shown here is derived from an EMBL/GenBank/DDBJ whole genome shotgun (WGS) entry which is preliminary data.</text>
</comment>
<protein>
    <submittedName>
        <fullName evidence="1">Uncharacterized protein</fullName>
    </submittedName>
</protein>
<dbReference type="AlphaFoldDB" id="A0AAW4VTW3"/>
<sequence length="82" mass="9959">KKLSGRKSGLKSEEIDIQAFYIQYCIQKDQNIEKSIKQLHENRDEKGKQLIFYETEEMEQEGKNYNFEIRRPALYKFAFEEF</sequence>
<reference evidence="1" key="1">
    <citation type="submission" date="2021-10" db="EMBL/GenBank/DDBJ databases">
        <title>Collection of gut derived symbiotic bacterial strains cultured from healthy donors.</title>
        <authorList>
            <person name="Lin H."/>
            <person name="Littmann E."/>
            <person name="Kohout C."/>
            <person name="Pamer E.G."/>
        </authorList>
    </citation>
    <scope>NUCLEOTIDE SEQUENCE</scope>
    <source>
        <strain evidence="1">DFI.4.48</strain>
    </source>
</reference>
<feature type="non-terminal residue" evidence="1">
    <location>
        <position position="1"/>
    </location>
</feature>
<evidence type="ECO:0000313" key="2">
    <source>
        <dbReference type="Proteomes" id="UP001198439"/>
    </source>
</evidence>
<accession>A0AAW4VTW3</accession>
<feature type="non-terminal residue" evidence="1">
    <location>
        <position position="82"/>
    </location>
</feature>
<evidence type="ECO:0000313" key="1">
    <source>
        <dbReference type="EMBL" id="MCB8611621.1"/>
    </source>
</evidence>
<dbReference type="EMBL" id="JAJDKZ010000218">
    <property type="protein sequence ID" value="MCB8611621.1"/>
    <property type="molecule type" value="Genomic_DNA"/>
</dbReference>
<dbReference type="RefSeq" id="WP_227280189.1">
    <property type="nucleotide sequence ID" value="NZ_JAJDKZ010000218.1"/>
</dbReference>
<name>A0AAW4VTW3_9FIRM</name>
<proteinExistence type="predicted"/>
<dbReference type="Proteomes" id="UP001198439">
    <property type="component" value="Unassembled WGS sequence"/>
</dbReference>